<organism evidence="1 2">
    <name type="scientific">Gomphillus americanus</name>
    <dbReference type="NCBI Taxonomy" id="1940652"/>
    <lineage>
        <taxon>Eukaryota</taxon>
        <taxon>Fungi</taxon>
        <taxon>Dikarya</taxon>
        <taxon>Ascomycota</taxon>
        <taxon>Pezizomycotina</taxon>
        <taxon>Lecanoromycetes</taxon>
        <taxon>OSLEUM clade</taxon>
        <taxon>Ostropomycetidae</taxon>
        <taxon>Ostropales</taxon>
        <taxon>Graphidaceae</taxon>
        <taxon>Gomphilloideae</taxon>
        <taxon>Gomphillus</taxon>
    </lineage>
</organism>
<evidence type="ECO:0000313" key="2">
    <source>
        <dbReference type="Proteomes" id="UP000664169"/>
    </source>
</evidence>
<gene>
    <name evidence="1" type="ORF">GOMPHAMPRED_004343</name>
</gene>
<comment type="caution">
    <text evidence="1">The sequence shown here is derived from an EMBL/GenBank/DDBJ whole genome shotgun (WGS) entry which is preliminary data.</text>
</comment>
<keyword evidence="2" id="KW-1185">Reference proteome</keyword>
<dbReference type="Proteomes" id="UP000664169">
    <property type="component" value="Unassembled WGS sequence"/>
</dbReference>
<accession>A0A8H3FLC0</accession>
<sequence length="104" mass="11335">MDTEQFSTHEETTQFRLGKLKSRNLKDLLMGSTAMPELRSKTSLISSTGTVLSDMGTTTKTATVAMSLSNRVSLQCVDEPQANVLKIDNKVKSDVLNNSTLSPI</sequence>
<evidence type="ECO:0000313" key="1">
    <source>
        <dbReference type="EMBL" id="CAF9927192.1"/>
    </source>
</evidence>
<reference evidence="1" key="1">
    <citation type="submission" date="2021-03" db="EMBL/GenBank/DDBJ databases">
        <authorList>
            <person name="Tagirdzhanova G."/>
        </authorList>
    </citation>
    <scope>NUCLEOTIDE SEQUENCE</scope>
</reference>
<dbReference type="EMBL" id="CAJPDQ010000026">
    <property type="protein sequence ID" value="CAF9927192.1"/>
    <property type="molecule type" value="Genomic_DNA"/>
</dbReference>
<proteinExistence type="predicted"/>
<protein>
    <submittedName>
        <fullName evidence="1">Uncharacterized protein</fullName>
    </submittedName>
</protein>
<dbReference type="AlphaFoldDB" id="A0A8H3FLC0"/>
<name>A0A8H3FLC0_9LECA</name>